<dbReference type="EMBL" id="CU458896">
    <property type="protein sequence ID" value="CAM61827.1"/>
    <property type="molecule type" value="Genomic_DNA"/>
</dbReference>
<protein>
    <recommendedName>
        <fullName evidence="1">HTH cro/C1-type domain-containing protein</fullName>
    </recommendedName>
</protein>
<dbReference type="Gene3D" id="1.10.260.40">
    <property type="entry name" value="lambda repressor-like DNA-binding domains"/>
    <property type="match status" value="1"/>
</dbReference>
<organism evidence="2 3">
    <name type="scientific">Mycobacteroides abscessus (strain ATCC 19977 / DSM 44196 / CCUG 20993 / CIP 104536 / JCM 13569 / NCTC 13031 / TMC 1543 / L948)</name>
    <name type="common">Mycobacterium abscessus</name>
    <dbReference type="NCBI Taxonomy" id="561007"/>
    <lineage>
        <taxon>Bacteria</taxon>
        <taxon>Bacillati</taxon>
        <taxon>Actinomycetota</taxon>
        <taxon>Actinomycetes</taxon>
        <taxon>Mycobacteriales</taxon>
        <taxon>Mycobacteriaceae</taxon>
        <taxon>Mycobacteroides</taxon>
        <taxon>Mycobacteroides abscessus</taxon>
    </lineage>
</organism>
<dbReference type="CDD" id="cd00093">
    <property type="entry name" value="HTH_XRE"/>
    <property type="match status" value="1"/>
</dbReference>
<dbReference type="InterPro" id="IPR010982">
    <property type="entry name" value="Lambda_DNA-bd_dom_sf"/>
</dbReference>
<dbReference type="RefSeq" id="WP_005110249.1">
    <property type="nucleotide sequence ID" value="NC_010397.1"/>
</dbReference>
<dbReference type="InterPro" id="IPR001387">
    <property type="entry name" value="Cro/C1-type_HTH"/>
</dbReference>
<reference evidence="2 3" key="1">
    <citation type="journal article" date="2009" name="PLoS ONE">
        <title>Non mycobacterial virulence genes in the genome of the emerging pathogen Mycobacterium abscessus.</title>
        <authorList>
            <person name="Ripoll F."/>
            <person name="Pasek S."/>
            <person name="Schenowitz C."/>
            <person name="Dossat C."/>
            <person name="Barbe V."/>
            <person name="Rottman M."/>
            <person name="Macheras E."/>
            <person name="Heym B."/>
            <person name="Herrmann J.L."/>
            <person name="Daffe M."/>
            <person name="Brosch R."/>
            <person name="Risler J.L."/>
            <person name="Gaillard J.L."/>
        </authorList>
    </citation>
    <scope>NUCLEOTIDE SEQUENCE [LARGE SCALE GENOMIC DNA]</scope>
    <source>
        <strain evidence="3">ATCC 19977 / DSM 44196 / CCUG 20993 / CIP 104536 / JCM 13569 / NCTC 13031 / TMC 1543 / L948</strain>
    </source>
</reference>
<feature type="domain" description="HTH cro/C1-type" evidence="1">
    <location>
        <begin position="165"/>
        <end position="221"/>
    </location>
</feature>
<name>B1MNC6_MYCA9</name>
<dbReference type="KEGG" id="mab:MAB_1742"/>
<dbReference type="SUPFAM" id="SSF47413">
    <property type="entry name" value="lambda repressor-like DNA-binding domains"/>
    <property type="match status" value="1"/>
</dbReference>
<evidence type="ECO:0000259" key="1">
    <source>
        <dbReference type="PROSITE" id="PS50943"/>
    </source>
</evidence>
<dbReference type="PROSITE" id="PS50943">
    <property type="entry name" value="HTH_CROC1"/>
    <property type="match status" value="1"/>
</dbReference>
<dbReference type="GO" id="GO:0003677">
    <property type="term" value="F:DNA binding"/>
    <property type="evidence" value="ECO:0007669"/>
    <property type="project" value="InterPro"/>
</dbReference>
<gene>
    <name evidence="2" type="ordered locus">MAB_1742</name>
</gene>
<dbReference type="Pfam" id="PF01381">
    <property type="entry name" value="HTH_3"/>
    <property type="match status" value="1"/>
</dbReference>
<evidence type="ECO:0000313" key="2">
    <source>
        <dbReference type="EMBL" id="CAM61827.1"/>
    </source>
</evidence>
<dbReference type="Proteomes" id="UP000007137">
    <property type="component" value="Chromosome"/>
</dbReference>
<dbReference type="GeneID" id="93378689"/>
<accession>B1MNC6</accession>
<dbReference type="AlphaFoldDB" id="B1MNC6"/>
<sequence length="400" mass="44659">MKLEPTEAQRKAMRHIAGIRLDAAAHHRFKPDPEEFLTELIAAANSIPEGPPVGTIARRPDGEWIAWRTEDGWGYRFIGDEEPNEWPPGSSIADFWPQIRPDEWPEQVGLDWFPPGEEPIVPRPDPTAQQEPGAFNRFPGIENPTTSDYIGAAVADEQLKLVFALRDVRKERGLEIAEVAEAADVPASEISMFESGSSNPTLSLVRRYAKAVGAVFTVDVRKWEDTQPQREPALRERFPEQASAYVADPELAEVDDEPLPSGSLITPKPRTPRVVDRLGVDEQGSRWRDENGLIHSFTEGADGGRWKTQIGGSWYPWAKGVVPHGGEYTEILEPRVLASLAYNEAREGAVWSIVTKAGVRRLFQCQSDRWHTRLDLPGTHWTLCENFGDGPYTEVLGDPS</sequence>
<keyword evidence="3" id="KW-1185">Reference proteome</keyword>
<dbReference type="SMART" id="SM00530">
    <property type="entry name" value="HTH_XRE"/>
    <property type="match status" value="1"/>
</dbReference>
<proteinExistence type="predicted"/>
<evidence type="ECO:0000313" key="3">
    <source>
        <dbReference type="Proteomes" id="UP000007137"/>
    </source>
</evidence>